<dbReference type="GO" id="GO:0032259">
    <property type="term" value="P:methylation"/>
    <property type="evidence" value="ECO:0007669"/>
    <property type="project" value="UniProtKB-KW"/>
</dbReference>
<dbReference type="InterPro" id="IPR054557">
    <property type="entry name" value="NA-iREase1_dom"/>
</dbReference>
<sequence length="505" mass="57435">MTKNLLYYGDNLQILREHIKDETVDLIYLDPPFKSNRNYNVLFAEQNGSRSAAQIKAFEDTWEWNTIAAAAYQEIVEAGGRVSQAMQAFRTFLGESDMMAYLAMMAPRLVELRRVLKPTGAIYLHCDQTASAHLRLLLDAVFGTNSFQNEIVWNYGPKATQHTGHFQRKHDTILFYGKGPSPQFNNLYGEYGEGSLAERKTRYKFEDEDGRYRMTTRRRTDGTKYRAKVYLKEGVLLHDVWDIGIINPTAKERLGYPTQKPEALLERIIQASSNEGDIVLDPFCGCGTTLAVAQKCKRHWIGIDITHLAVALMKYRLENMFGEQIRKTYKVVGEPVSLPDAKTLAANDPYQFQWWSLGLVGARPVEQKKGADKGIDGRLYFHDEVDSSKAKTKQILLSVKAGHTGPTHVRDLRGVIERENAEIGVFICMQKPTKPMRTEAASAEFYKSPWQKKPYPRMQILSIEDLLNGKRIDCPPLGQVNVTFKRAPQAKGKATEQRELEYPPD</sequence>
<dbReference type="EMBL" id="LAZR01002120">
    <property type="protein sequence ID" value="KKN34198.1"/>
    <property type="molecule type" value="Genomic_DNA"/>
</dbReference>
<gene>
    <name evidence="6" type="ORF">LCGC14_0796060</name>
</gene>
<evidence type="ECO:0000256" key="2">
    <source>
        <dbReference type="ARBA" id="ARBA00022603"/>
    </source>
</evidence>
<protein>
    <recommendedName>
        <fullName evidence="7">DNA methylase N-4/N-6 domain-containing protein</fullName>
    </recommendedName>
</protein>
<organism evidence="6">
    <name type="scientific">marine sediment metagenome</name>
    <dbReference type="NCBI Taxonomy" id="412755"/>
    <lineage>
        <taxon>unclassified sequences</taxon>
        <taxon>metagenomes</taxon>
        <taxon>ecological metagenomes</taxon>
    </lineage>
</organism>
<comment type="similarity">
    <text evidence="1">Belongs to the N(4)/N(6)-methyltransferase family.</text>
</comment>
<reference evidence="6" key="1">
    <citation type="journal article" date="2015" name="Nature">
        <title>Complex archaea that bridge the gap between prokaryotes and eukaryotes.</title>
        <authorList>
            <person name="Spang A."/>
            <person name="Saw J.H."/>
            <person name="Jorgensen S.L."/>
            <person name="Zaremba-Niedzwiedzka K."/>
            <person name="Martijn J."/>
            <person name="Lind A.E."/>
            <person name="van Eijk R."/>
            <person name="Schleper C."/>
            <person name="Guy L."/>
            <person name="Ettema T.J."/>
        </authorList>
    </citation>
    <scope>NUCLEOTIDE SEQUENCE</scope>
</reference>
<dbReference type="Pfam" id="PF22722">
    <property type="entry name" value="NA-iREase1"/>
    <property type="match status" value="1"/>
</dbReference>
<dbReference type="Gene3D" id="3.40.50.150">
    <property type="entry name" value="Vaccinia Virus protein VP39"/>
    <property type="match status" value="1"/>
</dbReference>
<feature type="domain" description="NACHT-associated inactive Restriction Endonuclease 1 sensor" evidence="5">
    <location>
        <begin position="366"/>
        <end position="452"/>
    </location>
</feature>
<dbReference type="CDD" id="cd02440">
    <property type="entry name" value="AdoMet_MTases"/>
    <property type="match status" value="1"/>
</dbReference>
<dbReference type="PANTHER" id="PTHR13370">
    <property type="entry name" value="RNA METHYLASE-RELATED"/>
    <property type="match status" value="1"/>
</dbReference>
<dbReference type="InterPro" id="IPR029063">
    <property type="entry name" value="SAM-dependent_MTases_sf"/>
</dbReference>
<dbReference type="PRINTS" id="PR00508">
    <property type="entry name" value="S21N4MTFRASE"/>
</dbReference>
<dbReference type="InterPro" id="IPR002052">
    <property type="entry name" value="DNA_methylase_N6_adenine_CS"/>
</dbReference>
<evidence type="ECO:0000313" key="6">
    <source>
        <dbReference type="EMBL" id="KKN34198.1"/>
    </source>
</evidence>
<dbReference type="PANTHER" id="PTHR13370:SF24">
    <property type="entry name" value="TYPE III RESTRICTION-MODIFICATION ENZYME STYLTI MOD SUBUNIT"/>
    <property type="match status" value="1"/>
</dbReference>
<evidence type="ECO:0000259" key="5">
    <source>
        <dbReference type="Pfam" id="PF22722"/>
    </source>
</evidence>
<dbReference type="AlphaFoldDB" id="A0A0F9SYA5"/>
<comment type="caution">
    <text evidence="6">The sequence shown here is derived from an EMBL/GenBank/DDBJ whole genome shotgun (WGS) entry which is preliminary data.</text>
</comment>
<dbReference type="GO" id="GO:0008170">
    <property type="term" value="F:N-methyltransferase activity"/>
    <property type="evidence" value="ECO:0007669"/>
    <property type="project" value="InterPro"/>
</dbReference>
<dbReference type="PROSITE" id="PS00092">
    <property type="entry name" value="N6_MTASE"/>
    <property type="match status" value="1"/>
</dbReference>
<keyword evidence="3" id="KW-0808">Transferase</keyword>
<evidence type="ECO:0008006" key="7">
    <source>
        <dbReference type="Google" id="ProtNLM"/>
    </source>
</evidence>
<evidence type="ECO:0000256" key="1">
    <source>
        <dbReference type="ARBA" id="ARBA00006594"/>
    </source>
</evidence>
<dbReference type="InterPro" id="IPR001091">
    <property type="entry name" value="RM_Methyltransferase"/>
</dbReference>
<dbReference type="GO" id="GO:0003677">
    <property type="term" value="F:DNA binding"/>
    <property type="evidence" value="ECO:0007669"/>
    <property type="project" value="InterPro"/>
</dbReference>
<accession>A0A0F9SYA5</accession>
<feature type="domain" description="DNA methylase N-4/N-6" evidence="4">
    <location>
        <begin position="24"/>
        <end position="308"/>
    </location>
</feature>
<evidence type="ECO:0000256" key="3">
    <source>
        <dbReference type="ARBA" id="ARBA00022679"/>
    </source>
</evidence>
<dbReference type="GO" id="GO:0005737">
    <property type="term" value="C:cytoplasm"/>
    <property type="evidence" value="ECO:0007669"/>
    <property type="project" value="TreeGrafter"/>
</dbReference>
<dbReference type="Pfam" id="PF01555">
    <property type="entry name" value="N6_N4_Mtase"/>
    <property type="match status" value="1"/>
</dbReference>
<dbReference type="InterPro" id="IPR002941">
    <property type="entry name" value="DNA_methylase_N4/N6"/>
</dbReference>
<name>A0A0F9SYA5_9ZZZZ</name>
<evidence type="ECO:0000259" key="4">
    <source>
        <dbReference type="Pfam" id="PF01555"/>
    </source>
</evidence>
<keyword evidence="2" id="KW-0489">Methyltransferase</keyword>
<dbReference type="SUPFAM" id="SSF53335">
    <property type="entry name" value="S-adenosyl-L-methionine-dependent methyltransferases"/>
    <property type="match status" value="1"/>
</dbReference>
<proteinExistence type="inferred from homology"/>